<accession>A0A6L9VYL8</accession>
<name>A0A6L9VYL8_9ACTN</name>
<reference evidence="2 3" key="1">
    <citation type="submission" date="2019-12" db="EMBL/GenBank/DDBJ databases">
        <title>the WGS of Blastococcus saxobsidens 67B17.</title>
        <authorList>
            <person name="Jiang Z."/>
        </authorList>
    </citation>
    <scope>NUCLEOTIDE SEQUENCE [LARGE SCALE GENOMIC DNA]</scope>
    <source>
        <strain evidence="2 3">67B17</strain>
    </source>
</reference>
<evidence type="ECO:0000259" key="1">
    <source>
        <dbReference type="PROSITE" id="PS50965"/>
    </source>
</evidence>
<dbReference type="EMBL" id="JAAGWG010000001">
    <property type="protein sequence ID" value="NEK84270.1"/>
    <property type="molecule type" value="Genomic_DNA"/>
</dbReference>
<gene>
    <name evidence="2" type="ORF">GCU60_00570</name>
</gene>
<dbReference type="Pfam" id="PF08378">
    <property type="entry name" value="NERD"/>
    <property type="match status" value="1"/>
</dbReference>
<sequence length="209" mass="21724">MTAVRRGRGATSAPPLQVVATAAAFVLQWANGAEGRRRTRQVLGRFERSGWRVTHGVALPGGATVDHLAVGPCGVYVLDSRAWPGAVTVDHKGATITPSGAPWAAWTARGHHRSLPAAAGVVARGLAAATGTRPRAARAVVVVWSPFPDGIAESGGVTYIAGERLAAWLSEQPRRLDHDQVAALTGAGLRAFVPDQRAVGTADHASLRS</sequence>
<protein>
    <submittedName>
        <fullName evidence="2">NERD domain-containing protein</fullName>
    </submittedName>
</protein>
<feature type="domain" description="NERD" evidence="1">
    <location>
        <begin position="31"/>
        <end position="138"/>
    </location>
</feature>
<dbReference type="InterPro" id="IPR011528">
    <property type="entry name" value="NERD"/>
</dbReference>
<organism evidence="2 3">
    <name type="scientific">Blastococcus saxobsidens</name>
    <dbReference type="NCBI Taxonomy" id="138336"/>
    <lineage>
        <taxon>Bacteria</taxon>
        <taxon>Bacillati</taxon>
        <taxon>Actinomycetota</taxon>
        <taxon>Actinomycetes</taxon>
        <taxon>Geodermatophilales</taxon>
        <taxon>Geodermatophilaceae</taxon>
        <taxon>Blastococcus</taxon>
    </lineage>
</organism>
<dbReference type="RefSeq" id="WP_163201693.1">
    <property type="nucleotide sequence ID" value="NZ_JAAGWG010000001.1"/>
</dbReference>
<dbReference type="PROSITE" id="PS50965">
    <property type="entry name" value="NERD"/>
    <property type="match status" value="1"/>
</dbReference>
<evidence type="ECO:0000313" key="3">
    <source>
        <dbReference type="Proteomes" id="UP000479241"/>
    </source>
</evidence>
<proteinExistence type="predicted"/>
<evidence type="ECO:0000313" key="2">
    <source>
        <dbReference type="EMBL" id="NEK84270.1"/>
    </source>
</evidence>
<dbReference type="Proteomes" id="UP000479241">
    <property type="component" value="Unassembled WGS sequence"/>
</dbReference>
<dbReference type="AlphaFoldDB" id="A0A6L9VYL8"/>
<comment type="caution">
    <text evidence="2">The sequence shown here is derived from an EMBL/GenBank/DDBJ whole genome shotgun (WGS) entry which is preliminary data.</text>
</comment>